<comment type="function">
    <text evidence="1">May be involved in environmental stress response.</text>
</comment>
<evidence type="ECO:0000259" key="8">
    <source>
        <dbReference type="PROSITE" id="PS51039"/>
    </source>
</evidence>
<dbReference type="SMART" id="SM00154">
    <property type="entry name" value="ZnF_AN1"/>
    <property type="match status" value="1"/>
</dbReference>
<dbReference type="FunFam" id="4.10.1110.10:FF:000001">
    <property type="entry name" value="Zinc finger AN1-type containing 6"/>
    <property type="match status" value="1"/>
</dbReference>
<feature type="compositionally biased region" description="Polar residues" evidence="6">
    <location>
        <begin position="58"/>
        <end position="81"/>
    </location>
</feature>
<dbReference type="SMART" id="SM00259">
    <property type="entry name" value="ZnF_A20"/>
    <property type="match status" value="1"/>
</dbReference>
<dbReference type="SUPFAM" id="SSF118310">
    <property type="entry name" value="AN1-like Zinc finger"/>
    <property type="match status" value="1"/>
</dbReference>
<evidence type="ECO:0000256" key="1">
    <source>
        <dbReference type="ARBA" id="ARBA00003732"/>
    </source>
</evidence>
<dbReference type="InterPro" id="IPR002653">
    <property type="entry name" value="Znf_A20"/>
</dbReference>
<protein>
    <recommendedName>
        <fullName evidence="11">Zinc finger A20 and AN1 domain-containing stress-associated protein 4</fullName>
    </recommendedName>
</protein>
<dbReference type="Proteomes" id="UP001229421">
    <property type="component" value="Unassembled WGS sequence"/>
</dbReference>
<evidence type="ECO:0000256" key="3">
    <source>
        <dbReference type="ARBA" id="ARBA00022771"/>
    </source>
</evidence>
<evidence type="ECO:0000256" key="5">
    <source>
        <dbReference type="PROSITE-ProRule" id="PRU00449"/>
    </source>
</evidence>
<evidence type="ECO:0000313" key="9">
    <source>
        <dbReference type="EMBL" id="KAK1416572.1"/>
    </source>
</evidence>
<keyword evidence="2" id="KW-0479">Metal-binding</keyword>
<dbReference type="PANTHER" id="PTHR10634">
    <property type="entry name" value="AN1-TYPE ZINC FINGER PROTEIN"/>
    <property type="match status" value="1"/>
</dbReference>
<dbReference type="GO" id="GO:0003677">
    <property type="term" value="F:DNA binding"/>
    <property type="evidence" value="ECO:0007669"/>
    <property type="project" value="InterPro"/>
</dbReference>
<feature type="region of interest" description="Disordered" evidence="6">
    <location>
        <begin position="58"/>
        <end position="91"/>
    </location>
</feature>
<dbReference type="Pfam" id="PF01428">
    <property type="entry name" value="zf-AN1"/>
    <property type="match status" value="1"/>
</dbReference>
<accession>A0AAD8K5H5</accession>
<dbReference type="InterPro" id="IPR000058">
    <property type="entry name" value="Znf_AN1"/>
</dbReference>
<dbReference type="SUPFAM" id="SSF57716">
    <property type="entry name" value="Glucocorticoid receptor-like (DNA-binding domain)"/>
    <property type="match status" value="1"/>
</dbReference>
<evidence type="ECO:0000256" key="6">
    <source>
        <dbReference type="SAM" id="MobiDB-lite"/>
    </source>
</evidence>
<dbReference type="EMBL" id="JAUHHV010000008">
    <property type="protein sequence ID" value="KAK1416572.1"/>
    <property type="molecule type" value="Genomic_DNA"/>
</dbReference>
<dbReference type="InterPro" id="IPR050652">
    <property type="entry name" value="AN1_A20_ZnFinger"/>
</dbReference>
<organism evidence="9 10">
    <name type="scientific">Tagetes erecta</name>
    <name type="common">African marigold</name>
    <dbReference type="NCBI Taxonomy" id="13708"/>
    <lineage>
        <taxon>Eukaryota</taxon>
        <taxon>Viridiplantae</taxon>
        <taxon>Streptophyta</taxon>
        <taxon>Embryophyta</taxon>
        <taxon>Tracheophyta</taxon>
        <taxon>Spermatophyta</taxon>
        <taxon>Magnoliopsida</taxon>
        <taxon>eudicotyledons</taxon>
        <taxon>Gunneridae</taxon>
        <taxon>Pentapetalae</taxon>
        <taxon>asterids</taxon>
        <taxon>campanulids</taxon>
        <taxon>Asterales</taxon>
        <taxon>Asteraceae</taxon>
        <taxon>Asteroideae</taxon>
        <taxon>Heliantheae alliance</taxon>
        <taxon>Tageteae</taxon>
        <taxon>Tagetes</taxon>
    </lineage>
</organism>
<feature type="domain" description="A20-type" evidence="7">
    <location>
        <begin position="10"/>
        <end position="44"/>
    </location>
</feature>
<dbReference type="InterPro" id="IPR035896">
    <property type="entry name" value="AN1-like_Znf"/>
</dbReference>
<dbReference type="PROSITE" id="PS51039">
    <property type="entry name" value="ZF_AN1"/>
    <property type="match status" value="1"/>
</dbReference>
<dbReference type="GO" id="GO:0008270">
    <property type="term" value="F:zinc ion binding"/>
    <property type="evidence" value="ECO:0007669"/>
    <property type="project" value="UniProtKB-KW"/>
</dbReference>
<comment type="caution">
    <text evidence="9">The sequence shown here is derived from an EMBL/GenBank/DDBJ whole genome shotgun (WGS) entry which is preliminary data.</text>
</comment>
<gene>
    <name evidence="9" type="ORF">QVD17_32363</name>
</gene>
<dbReference type="Pfam" id="PF01754">
    <property type="entry name" value="zf-A20"/>
    <property type="match status" value="1"/>
</dbReference>
<keyword evidence="4" id="KW-0862">Zinc</keyword>
<reference evidence="9" key="1">
    <citation type="journal article" date="2023" name="bioRxiv">
        <title>Improved chromosome-level genome assembly for marigold (Tagetes erecta).</title>
        <authorList>
            <person name="Jiang F."/>
            <person name="Yuan L."/>
            <person name="Wang S."/>
            <person name="Wang H."/>
            <person name="Xu D."/>
            <person name="Wang A."/>
            <person name="Fan W."/>
        </authorList>
    </citation>
    <scope>NUCLEOTIDE SEQUENCE</scope>
    <source>
        <strain evidence="9">WSJ</strain>
        <tissue evidence="9">Leaf</tissue>
    </source>
</reference>
<name>A0AAD8K5H5_TARER</name>
<dbReference type="PANTHER" id="PTHR10634:SF67">
    <property type="entry name" value="AN1-TYPE ZINC FINGER PROTEIN 3"/>
    <property type="match status" value="1"/>
</dbReference>
<dbReference type="Gene3D" id="1.20.5.4770">
    <property type="match status" value="1"/>
</dbReference>
<dbReference type="AlphaFoldDB" id="A0AAD8K5H5"/>
<dbReference type="PROSITE" id="PS51036">
    <property type="entry name" value="ZF_A20"/>
    <property type="match status" value="1"/>
</dbReference>
<evidence type="ECO:0000256" key="4">
    <source>
        <dbReference type="ARBA" id="ARBA00022833"/>
    </source>
</evidence>
<feature type="domain" description="AN1-type" evidence="8">
    <location>
        <begin position="139"/>
        <end position="185"/>
    </location>
</feature>
<proteinExistence type="predicted"/>
<dbReference type="Gene3D" id="4.10.1110.10">
    <property type="entry name" value="AN1-like Zinc finger"/>
    <property type="match status" value="1"/>
</dbReference>
<evidence type="ECO:0000256" key="2">
    <source>
        <dbReference type="ARBA" id="ARBA00022723"/>
    </source>
</evidence>
<evidence type="ECO:0000259" key="7">
    <source>
        <dbReference type="PROSITE" id="PS51036"/>
    </source>
</evidence>
<evidence type="ECO:0008006" key="11">
    <source>
        <dbReference type="Google" id="ProtNLM"/>
    </source>
</evidence>
<keyword evidence="3 5" id="KW-0863">Zinc-finger</keyword>
<evidence type="ECO:0000313" key="10">
    <source>
        <dbReference type="Proteomes" id="UP001229421"/>
    </source>
</evidence>
<sequence length="204" mass="22649">MAEEQKWQEPTNHVLCANNCGFFGSSTTLNLCSKCYKHHCLKEQQISTAKIAVENTFSHAPPSHQSESSVSAKENSFTHTPSESSSSSALFPDPLIINRTDTDLAEMNIAVQNTFSETTIPDLSIVNRTEAVPATVVKAEQRNRCGSCRKRVGLTGFTCRCERVFCGMHRYPEKHECSFDYKTMGKEAIAKANPVVKADKLQKI</sequence>
<keyword evidence="10" id="KW-1185">Reference proteome</keyword>